<reference evidence="1" key="1">
    <citation type="submission" date="2021-01" db="EMBL/GenBank/DDBJ databases">
        <title>Complete genome sequence of Clostridiales bacterium R-7.</title>
        <authorList>
            <person name="Mahoney-Kurpe S.C."/>
            <person name="Palevich N."/>
            <person name="Koike S."/>
            <person name="Moon C.D."/>
            <person name="Attwood G.T."/>
        </authorList>
    </citation>
    <scope>NUCLEOTIDE SEQUENCE</scope>
    <source>
        <strain evidence="1">R-7</strain>
    </source>
</reference>
<dbReference type="EMBL" id="CP068393">
    <property type="protein sequence ID" value="QUC68023.1"/>
    <property type="molecule type" value="Genomic_DNA"/>
</dbReference>
<evidence type="ECO:0000313" key="2">
    <source>
        <dbReference type="Proteomes" id="UP000682782"/>
    </source>
</evidence>
<keyword evidence="2" id="KW-1185">Reference proteome</keyword>
<name>A0AC61MZY9_9FIRM</name>
<gene>
    <name evidence="1" type="ORF">JYE49_04820</name>
</gene>
<dbReference type="Proteomes" id="UP000682782">
    <property type="component" value="Chromosome"/>
</dbReference>
<protein>
    <submittedName>
        <fullName evidence="1">Uncharacterized protein</fullName>
    </submittedName>
</protein>
<evidence type="ECO:0000313" key="1">
    <source>
        <dbReference type="EMBL" id="QUC68023.1"/>
    </source>
</evidence>
<sequence>METYTIEDIELLRKKSGLSYQEAVALLDYHNGNLARALIDLEKSGRLKEDNSEKEGTRIMSESGKKNDTKDKALGFLQKLYRSRVKIRKGDTGIVNVSVLFAGLCLLLAPHMTIAGVIVSMLLGYQFSFTGMDPDFSTDSLEKMVKNAAQNAKTSVSSVVHTITEESKGHAKTSAASHLFKEEKAAPEKKEEIKMEVDKASESLKQQAKEIEETMDSFFNSNPAAVNAHSAYSAATSSVPTIQVPVQTETRDGDVETNDDEDGYSSVTIG</sequence>
<organism evidence="1 2">
    <name type="scientific">Aristaeella hokkaidonensis</name>
    <dbReference type="NCBI Taxonomy" id="3046382"/>
    <lineage>
        <taxon>Bacteria</taxon>
        <taxon>Bacillati</taxon>
        <taxon>Bacillota</taxon>
        <taxon>Clostridia</taxon>
        <taxon>Eubacteriales</taxon>
        <taxon>Aristaeellaceae</taxon>
        <taxon>Aristaeella</taxon>
    </lineage>
</organism>
<accession>A0AC61MZY9</accession>
<proteinExistence type="predicted"/>